<keyword evidence="16" id="KW-1185">Reference proteome</keyword>
<dbReference type="Gene3D" id="1.25.10.10">
    <property type="entry name" value="Leucine-rich Repeat Variant"/>
    <property type="match status" value="1"/>
</dbReference>
<feature type="region of interest" description="Disordered" evidence="13">
    <location>
        <begin position="2613"/>
        <end position="2737"/>
    </location>
</feature>
<gene>
    <name evidence="15" type="ORF">MCHLO_07005</name>
</gene>
<evidence type="ECO:0000313" key="16">
    <source>
        <dbReference type="Proteomes" id="UP000815677"/>
    </source>
</evidence>
<dbReference type="InterPro" id="IPR055455">
    <property type="entry name" value="HEAT_PSME4"/>
</dbReference>
<evidence type="ECO:0000313" key="15">
    <source>
        <dbReference type="EMBL" id="GAT49710.1"/>
    </source>
</evidence>
<feature type="compositionally biased region" description="Polar residues" evidence="13">
    <location>
        <begin position="2051"/>
        <end position="2062"/>
    </location>
</feature>
<evidence type="ECO:0000256" key="1">
    <source>
        <dbReference type="ARBA" id="ARBA00004324"/>
    </source>
</evidence>
<feature type="compositionally biased region" description="Low complexity" evidence="13">
    <location>
        <begin position="2129"/>
        <end position="2152"/>
    </location>
</feature>
<reference evidence="15" key="1">
    <citation type="submission" date="2014-09" db="EMBL/GenBank/DDBJ databases">
        <title>Genome sequence of the luminous mushroom Mycena chlorophos for searching fungal bioluminescence genes.</title>
        <authorList>
            <person name="Tanaka Y."/>
            <person name="Kasuga D."/>
            <person name="Oba Y."/>
            <person name="Hase S."/>
            <person name="Sato K."/>
            <person name="Oba Y."/>
            <person name="Sakakibara Y."/>
        </authorList>
    </citation>
    <scope>NUCLEOTIDE SEQUENCE</scope>
</reference>
<feature type="compositionally biased region" description="Polar residues" evidence="13">
    <location>
        <begin position="2648"/>
        <end position="2677"/>
    </location>
</feature>
<feature type="compositionally biased region" description="Polar residues" evidence="13">
    <location>
        <begin position="2690"/>
        <end position="2700"/>
    </location>
</feature>
<evidence type="ECO:0000256" key="8">
    <source>
        <dbReference type="ARBA" id="ARBA00022771"/>
    </source>
</evidence>
<dbReference type="Gene3D" id="4.10.1000.10">
    <property type="entry name" value="Zinc finger, CCCH-type"/>
    <property type="match status" value="2"/>
</dbReference>
<feature type="region of interest" description="Disordered" evidence="13">
    <location>
        <begin position="2026"/>
        <end position="2062"/>
    </location>
</feature>
<keyword evidence="6" id="KW-0677">Repeat</keyword>
<evidence type="ECO:0000259" key="14">
    <source>
        <dbReference type="PROSITE" id="PS50103"/>
    </source>
</evidence>
<feature type="domain" description="C3H1-type" evidence="14">
    <location>
        <begin position="2438"/>
        <end position="2466"/>
    </location>
</feature>
<dbReference type="InterPro" id="IPR021843">
    <property type="entry name" value="PSME4_C"/>
</dbReference>
<keyword evidence="9 12" id="KW-0862">Zinc</keyword>
<keyword evidence="11" id="KW-0539">Nucleus</keyword>
<evidence type="ECO:0000256" key="13">
    <source>
        <dbReference type="SAM" id="MobiDB-lite"/>
    </source>
</evidence>
<comment type="similarity">
    <text evidence="3">Belongs to the BLM10 family.</text>
</comment>
<dbReference type="Pfam" id="PF11919">
    <property type="entry name" value="PSME4_C"/>
    <property type="match status" value="1"/>
</dbReference>
<dbReference type="PANTHER" id="PTHR32170:SF3">
    <property type="entry name" value="PROTEASOME ACTIVATOR COMPLEX SUBUNIT 4"/>
    <property type="match status" value="1"/>
</dbReference>
<evidence type="ECO:0000256" key="6">
    <source>
        <dbReference type="ARBA" id="ARBA00022737"/>
    </source>
</evidence>
<comment type="subcellular location">
    <subcellularLocation>
        <location evidence="2">Cytoplasm</location>
    </subcellularLocation>
    <subcellularLocation>
        <location evidence="1">Nucleus speckle</location>
    </subcellularLocation>
</comment>
<feature type="compositionally biased region" description="Basic and acidic residues" evidence="13">
    <location>
        <begin position="2037"/>
        <end position="2050"/>
    </location>
</feature>
<evidence type="ECO:0000256" key="4">
    <source>
        <dbReference type="ARBA" id="ARBA00022490"/>
    </source>
</evidence>
<feature type="zinc finger region" description="C3H1-type" evidence="12">
    <location>
        <begin position="2438"/>
        <end position="2466"/>
    </location>
</feature>
<evidence type="ECO:0000256" key="7">
    <source>
        <dbReference type="ARBA" id="ARBA00022763"/>
    </source>
</evidence>
<dbReference type="PROSITE" id="PS50103">
    <property type="entry name" value="ZF_C3H1"/>
    <property type="match status" value="2"/>
</dbReference>
<dbReference type="InterPro" id="IPR011989">
    <property type="entry name" value="ARM-like"/>
</dbReference>
<keyword evidence="5 12" id="KW-0479">Metal-binding</keyword>
<feature type="compositionally biased region" description="Polar residues" evidence="13">
    <location>
        <begin position="2707"/>
        <end position="2723"/>
    </location>
</feature>
<keyword evidence="7" id="KW-0227">DNA damage</keyword>
<dbReference type="SUPFAM" id="SSF48371">
    <property type="entry name" value="ARM repeat"/>
    <property type="match status" value="1"/>
</dbReference>
<evidence type="ECO:0000256" key="12">
    <source>
        <dbReference type="PROSITE-ProRule" id="PRU00723"/>
    </source>
</evidence>
<sequence length="2737" mass="301306">MAFSTATPPVVELDMSADLDTEDLTPDQLALQVYVEAMPYSCESSAEMDAKLADIVAKIQICVEGKLWPILTTWDGVLENWMLMRYPIAKPLRAKLARLYYELILLPGIDARTCRNWVHMFNRILANKPGARRKLEPSDLQLEWQPLWRMVKKELWPSGRKRTDLAGRNSLNLFLFTAEHASPYFPPSEISSMLAEFLPLITKSTMLGMFPVLTSFLPPTHIHLYLPTLLALARAFNSTIIDERLLELAGELSEEHVAGAAGPAGEEGGANWKDIGIYSEADWSFIVGKGLTAMEVPVGSNRNASTTSAHADAQNKWALRIKKTISRQQSLARLLVYSMAVDGPARDSTSSTPRTEAGKIDGFVAGSKALDTLDRIITSLESFFHPSNSGSYTIGLTSFLQYLSAFFCQRMREEEQPSCATPSAQRLTPAIRRAFVGILRTPALLAMFSKDPMSMACSQATLRALAVLAPRMIMPELLERAYGGLEVVNETHRTTAVLTMLNAIARPLVTEKLWLGGQKHLLPLLELSLPGLDINDPQKTSCATTFIVAAIQHIRIGDLSTKPIGTAFDDEMMDVTETDTTPFPAGTEGEVVLSKEEERELVRDSTAGFADWVTSLFRRVLAVYENLPEEGGRRNTTGGKSEETVLSSIKSMIDIVCLHLDRPLFDLVLKLVFEYATTNAKSNAVKAFGQLIGCLARVRPVETLARFVPHCIAQIEEELQHGASNVRTTSAGTAVPSDTTLHWNLAILRGCLGYSGPALLTYKDQILNLLSLLVDKTKGERGYSSTGRLLSRALHVASVYPMNSRFLNTSEWDDPATENAAHWGRFYEAKDVVIEWHIPSPAEIDFALEIIDRVAGPALDKVEELVSTTGSWDSAARNDFCRYLHACRSIWGGLPTIIKEQPKDVPQPLVRSDVEMQELLVSHIDVEAGFVLTDPADLRYQKVAAARTRFGTVVHRAAHALRQNTGGEDHIDAVLGVARAIDVYLLTYAVTRTTVEALHKNYTQARDANRIWAQQKDNSRLVFIKRAQVFHCNRLYMHSLYRQRSVLDDQLIDELLELSLSPYTRIRRSAQSIFSNVSAVYLRSTRYALPVILGALSKGNDPDRMKGALYVLANKGILMYATSDITYYSQLHIALLECQHEEKPSIQKLCSTVSADCAAQTREEAGHTDAYSLGTDGVQAAAALLVAELSVITDQNLIQAAKTRGNARTRLRNETHTAMMTSILEIANRPTTHWRYVQMALRFLSAHLRRDVAPIPGVAQFFLTNTLSPQPAIRSAAQLALVKMLGFVKMLSYSKTAEELWMDEWAHPLERRIQINDPTAFVESLSSTQQPYVDKLNTGFILWNSSIKGYAPPSATPAVSWEAVSLPSLQAIDGVVSSAEYVEKLSVLWSQESTKSGNVELRADNVMYMKTLAKMFDARILDKVLTVVDPLLSDADKFKQRAGAEFLTGLWRGSKHWPPALSQQLWTWSISRLDAILPQIKPDTFPLWQSAISNQIQDRDPRRSKPLIDWILSLPFDDFSGDSAFAMSKSLYLFGLVADGLGVRFRPRADKSINMLLDNANNGYNEIRAHISAYLHIIIRDQWQPTFPSLAGLISACENSADPFGLRVAKYDQRVEQVLSKLPKLKEERLPPPRVSQSEYDKISLTLLQWIWISAYSSNPALIFPYAVPMMPEILRMSELNDSSEVQLYSSAVLYVLSAVAVPDVYVPSILQNFVDAIKSSTSWRIRLHALPALVVFFYRNLLSISADGVKQVMDVLLECLSDENVEVRQMSSKVLSGVVRCSQRQSIVPLKNRFLALARKTTLPARKDPSYADSLRTLHSAILGLCALIESFPYSVESWMPPLTDVLAAHATDPPPISTAIRNCAGEFKKTHQDTWHKVRSAEPSGPFIEGGVGSIVVRRRPVAESFDDVGGDILLCIMEETGAEGNRESLETGELGPAEEVNTRSDCDWYDRAESSLKALDSYHHFAANDLHARLSIIIRLLYFSHLTYSVGIINPVCSPRRPAALTRAVYSVCMAALTTQQPPTTQDHLWSQPHDADENWHLTDSRRPASTQNWRMNNSGQLVDGAAEWDLAEDIVRLKIGSDPAPIRTPPKSKLAAAQLSETSPLDSTSIPSVNSSPLASDHIGASHSRGSSTDSTVSSSQASAASNTMVPLQTVDVKERPHSFSGGLSTADLKRLQQTPEKDAVQWVPVSVDKQALIEQPAFPSLAGRHQPQAQPQQLYDYRTAPQNAPLRDDLQIDYNIQQRNYNPLPQGAPSPTFIPGRPNGIPYRQSHRGFPQQGLVPSPTAMAYPSSQQVYEMMHPAHEAHHRVQSQHNVFRNAHHHSASDPSSTLRDAAAIALLNANAMPFGANMFPQPMAPPPTALPMYAGQFYAAQEAYVRPDVATAQAMARLQAQYTGPYQNVIPTPTMGMTEGNLSPSSNSGQGPSANNRKLGLYKTELCRSWEEKGSCRYGGKCQFAHGEEELRTVARHPKYKTEICRTFWVSGSCPYGKRCCFIHTELPPSGAAGDAVPPPPHSADGRARSMSTNSDPNDASVSLLARISKREPAATNTATSTAAATPTETTPSTASGFAFTRPPTGSLRVDTTGIDQSASLKQNKSAYPTFAGNGVLMHPPDRLSSKSPAPVTAGPDLGRHNNSRLEIVGYNNQRNIKAPTPSNSTGRPLNGSDNESSGPRANGHVRAGSAGNWGSFSRSSHLTAGYGQGSPSAEAPTNSPWSTTELAVGSSRLNDKAWA</sequence>
<dbReference type="InterPro" id="IPR016024">
    <property type="entry name" value="ARM-type_fold"/>
</dbReference>
<evidence type="ECO:0000256" key="9">
    <source>
        <dbReference type="ARBA" id="ARBA00022833"/>
    </source>
</evidence>
<proteinExistence type="inferred from homology"/>
<keyword evidence="8 12" id="KW-0863">Zinc-finger</keyword>
<feature type="compositionally biased region" description="Polar residues" evidence="13">
    <location>
        <begin position="2103"/>
        <end position="2122"/>
    </location>
</feature>
<organism evidence="15 16">
    <name type="scientific">Mycena chlorophos</name>
    <name type="common">Agaric fungus</name>
    <name type="synonym">Agaricus chlorophos</name>
    <dbReference type="NCBI Taxonomy" id="658473"/>
    <lineage>
        <taxon>Eukaryota</taxon>
        <taxon>Fungi</taxon>
        <taxon>Dikarya</taxon>
        <taxon>Basidiomycota</taxon>
        <taxon>Agaricomycotina</taxon>
        <taxon>Agaricomycetes</taxon>
        <taxon>Agaricomycetidae</taxon>
        <taxon>Agaricales</taxon>
        <taxon>Marasmiineae</taxon>
        <taxon>Mycenaceae</taxon>
        <taxon>Mycena</taxon>
    </lineage>
</organism>
<dbReference type="SUPFAM" id="SSF90229">
    <property type="entry name" value="CCCH zinc finger"/>
    <property type="match status" value="2"/>
</dbReference>
<dbReference type="InterPro" id="IPR000571">
    <property type="entry name" value="Znf_CCCH"/>
</dbReference>
<evidence type="ECO:0000256" key="11">
    <source>
        <dbReference type="ARBA" id="ARBA00023242"/>
    </source>
</evidence>
<evidence type="ECO:0000256" key="3">
    <source>
        <dbReference type="ARBA" id="ARBA00005739"/>
    </source>
</evidence>
<dbReference type="InterPro" id="IPR035309">
    <property type="entry name" value="PSME4"/>
</dbReference>
<dbReference type="InterPro" id="IPR032430">
    <property type="entry name" value="Blm10_mid"/>
</dbReference>
<dbReference type="SMART" id="SM00356">
    <property type="entry name" value="ZnF_C3H1"/>
    <property type="match status" value="2"/>
</dbReference>
<dbReference type="EMBL" id="DF845807">
    <property type="protein sequence ID" value="GAT49710.1"/>
    <property type="molecule type" value="Genomic_DNA"/>
</dbReference>
<feature type="domain" description="C3H1-type" evidence="14">
    <location>
        <begin position="2476"/>
        <end position="2504"/>
    </location>
</feature>
<keyword evidence="10" id="KW-0234">DNA repair</keyword>
<evidence type="ECO:0000256" key="10">
    <source>
        <dbReference type="ARBA" id="ARBA00023204"/>
    </source>
</evidence>
<feature type="compositionally biased region" description="Low complexity" evidence="13">
    <location>
        <begin position="2551"/>
        <end position="2573"/>
    </location>
</feature>
<dbReference type="Proteomes" id="UP000815677">
    <property type="component" value="Unassembled WGS sequence"/>
</dbReference>
<accession>A0ABQ0LF98</accession>
<evidence type="ECO:0000256" key="5">
    <source>
        <dbReference type="ARBA" id="ARBA00022723"/>
    </source>
</evidence>
<name>A0ABQ0LF98_MYCCL</name>
<feature type="region of interest" description="Disordered" evidence="13">
    <location>
        <begin position="2507"/>
        <end position="2587"/>
    </location>
</feature>
<dbReference type="Pfam" id="PF23096">
    <property type="entry name" value="HEAT_PSME4"/>
    <property type="match status" value="1"/>
</dbReference>
<dbReference type="Pfam" id="PF00642">
    <property type="entry name" value="zf-CCCH"/>
    <property type="match status" value="2"/>
</dbReference>
<dbReference type="Pfam" id="PF16507">
    <property type="entry name" value="HEAT_PSME4_mid"/>
    <property type="match status" value="1"/>
</dbReference>
<dbReference type="InterPro" id="IPR036855">
    <property type="entry name" value="Znf_CCCH_sf"/>
</dbReference>
<feature type="zinc finger region" description="C3H1-type" evidence="12">
    <location>
        <begin position="2476"/>
        <end position="2504"/>
    </location>
</feature>
<dbReference type="PANTHER" id="PTHR32170">
    <property type="entry name" value="PROTEASOME ACTIVATOR COMPLEX SUBUNIT 4"/>
    <property type="match status" value="1"/>
</dbReference>
<protein>
    <recommendedName>
        <fullName evidence="14">C3H1-type domain-containing protein</fullName>
    </recommendedName>
</protein>
<feature type="compositionally biased region" description="Polar residues" evidence="13">
    <location>
        <begin position="2527"/>
        <end position="2538"/>
    </location>
</feature>
<evidence type="ECO:0000256" key="2">
    <source>
        <dbReference type="ARBA" id="ARBA00004496"/>
    </source>
</evidence>
<keyword evidence="4" id="KW-0963">Cytoplasm</keyword>
<feature type="region of interest" description="Disordered" evidence="13">
    <location>
        <begin position="2085"/>
        <end position="2154"/>
    </location>
</feature>